<feature type="transmembrane region" description="Helical" evidence="1">
    <location>
        <begin position="81"/>
        <end position="99"/>
    </location>
</feature>
<dbReference type="RefSeq" id="WP_012571884.1">
    <property type="nucleotide sequence ID" value="NC_011529.1"/>
</dbReference>
<dbReference type="GeneID" id="7017227"/>
<dbReference type="PANTHER" id="PTHR42241">
    <property type="entry name" value="HYPOTHETICAL MEMBRANE PROTEIN, CONSERVED, DUF998 FAMILY"/>
    <property type="match status" value="1"/>
</dbReference>
<dbReference type="PANTHER" id="PTHR42241:SF2">
    <property type="entry name" value="HYPOTHETICAL MEMBRANE PROTEIN, CONSERVED, DUF998 FAMILY"/>
    <property type="match status" value="1"/>
</dbReference>
<name>B6YWE9_THEON</name>
<dbReference type="EMBL" id="CP000855">
    <property type="protein sequence ID" value="ACJ16412.1"/>
    <property type="molecule type" value="Genomic_DNA"/>
</dbReference>
<gene>
    <name evidence="2" type="ordered locus">TON_0924</name>
</gene>
<dbReference type="PATRIC" id="fig|523850.10.peg.932"/>
<dbReference type="eggNOG" id="arCOG02008">
    <property type="taxonomic scope" value="Archaea"/>
</dbReference>
<protein>
    <submittedName>
        <fullName evidence="2">Hypothetical membrane protein, conserved</fullName>
    </submittedName>
</protein>
<organism evidence="2 3">
    <name type="scientific">Thermococcus onnurineus (strain NA1)</name>
    <dbReference type="NCBI Taxonomy" id="523850"/>
    <lineage>
        <taxon>Archaea</taxon>
        <taxon>Methanobacteriati</taxon>
        <taxon>Methanobacteriota</taxon>
        <taxon>Thermococci</taxon>
        <taxon>Thermococcales</taxon>
        <taxon>Thermococcaceae</taxon>
        <taxon>Thermococcus</taxon>
    </lineage>
</organism>
<feature type="transmembrane region" description="Helical" evidence="1">
    <location>
        <begin position="7"/>
        <end position="30"/>
    </location>
</feature>
<dbReference type="Pfam" id="PF06197">
    <property type="entry name" value="DUF998"/>
    <property type="match status" value="1"/>
</dbReference>
<evidence type="ECO:0000313" key="2">
    <source>
        <dbReference type="EMBL" id="ACJ16412.1"/>
    </source>
</evidence>
<dbReference type="Proteomes" id="UP000002727">
    <property type="component" value="Chromosome"/>
</dbReference>
<dbReference type="STRING" id="523850.TON_0924"/>
<dbReference type="InterPro" id="IPR009339">
    <property type="entry name" value="DUF998"/>
</dbReference>
<dbReference type="HOGENOM" id="CLU_100105_0_0_2"/>
<dbReference type="OrthoDB" id="103507at2157"/>
<feature type="transmembrane region" description="Helical" evidence="1">
    <location>
        <begin position="136"/>
        <end position="155"/>
    </location>
</feature>
<keyword evidence="1" id="KW-0472">Membrane</keyword>
<feature type="transmembrane region" description="Helical" evidence="1">
    <location>
        <begin position="111"/>
        <end position="129"/>
    </location>
</feature>
<evidence type="ECO:0000256" key="1">
    <source>
        <dbReference type="SAM" id="Phobius"/>
    </source>
</evidence>
<dbReference type="KEGG" id="ton:TON_0924"/>
<dbReference type="AlphaFoldDB" id="B6YWE9"/>
<accession>B6YWE9</accession>
<evidence type="ECO:0000313" key="3">
    <source>
        <dbReference type="Proteomes" id="UP000002727"/>
    </source>
</evidence>
<feature type="transmembrane region" description="Helical" evidence="1">
    <location>
        <begin position="161"/>
        <end position="182"/>
    </location>
</feature>
<keyword evidence="1" id="KW-1133">Transmembrane helix</keyword>
<keyword evidence="3" id="KW-1185">Reference proteome</keyword>
<sequence>MRKSQRLAGLCAPLIGLGGIFIAIIINRSWWSLTDNAISDLGKVGLPYNWVMNLALIATAILSTYYAIGLFGELRNVVEKIGAGVFIVALLFLAGIGLFPEGADPHYYVSWGFFITGSIGLLIAGLGLWLEGRGNIGIFTVTVFVVAWILARWALGNFEGVAIAEFIGIFGIIIWHYTVLWAKFYKTEKQRKN</sequence>
<reference evidence="2 3" key="1">
    <citation type="journal article" date="2008" name="J. Bacteriol.">
        <title>The complete genome sequence of Thermococcus onnurineus NA1 reveals a mixed heterotrophic and carboxydotrophic metabolism.</title>
        <authorList>
            <person name="Lee H.S."/>
            <person name="Kang S.G."/>
            <person name="Bae S.S."/>
            <person name="Lim J.K."/>
            <person name="Cho Y."/>
            <person name="Kim Y.J."/>
            <person name="Jeon J.H."/>
            <person name="Cha S.S."/>
            <person name="Kwon K.K."/>
            <person name="Kim H.T."/>
            <person name="Park C.J."/>
            <person name="Lee H.W."/>
            <person name="Kim S.I."/>
            <person name="Chun J."/>
            <person name="Colwell R.R."/>
            <person name="Kim S.J."/>
            <person name="Lee J.H."/>
        </authorList>
    </citation>
    <scope>NUCLEOTIDE SEQUENCE [LARGE SCALE GENOMIC DNA]</scope>
    <source>
        <strain evidence="2 3">NA1</strain>
    </source>
</reference>
<feature type="transmembrane region" description="Helical" evidence="1">
    <location>
        <begin position="50"/>
        <end position="69"/>
    </location>
</feature>
<proteinExistence type="predicted"/>
<keyword evidence="1" id="KW-0812">Transmembrane</keyword>